<dbReference type="AlphaFoldDB" id="A0AAE3LI15"/>
<accession>A0AAE3LI15</accession>
<dbReference type="Proteomes" id="UP001208186">
    <property type="component" value="Unassembled WGS sequence"/>
</dbReference>
<evidence type="ECO:0000313" key="2">
    <source>
        <dbReference type="EMBL" id="MCU4725808.1"/>
    </source>
</evidence>
<dbReference type="EMBL" id="JAOPKC010000001">
    <property type="protein sequence ID" value="MCU4716587.1"/>
    <property type="molecule type" value="Genomic_DNA"/>
</dbReference>
<evidence type="ECO:0000313" key="4">
    <source>
        <dbReference type="Proteomes" id="UP001209746"/>
    </source>
</evidence>
<protein>
    <submittedName>
        <fullName evidence="2">Uncharacterized protein</fullName>
    </submittedName>
</protein>
<comment type="caution">
    <text evidence="2">The sequence shown here is derived from an EMBL/GenBank/DDBJ whole genome shotgun (WGS) entry which is preliminary data.</text>
</comment>
<keyword evidence="3" id="KW-1185">Reference proteome</keyword>
<evidence type="ECO:0000313" key="1">
    <source>
        <dbReference type="EMBL" id="MCU4716587.1"/>
    </source>
</evidence>
<organism evidence="2 4">
    <name type="scientific">Halapricum hydrolyticum</name>
    <dbReference type="NCBI Taxonomy" id="2979991"/>
    <lineage>
        <taxon>Archaea</taxon>
        <taxon>Methanobacteriati</taxon>
        <taxon>Methanobacteriota</taxon>
        <taxon>Stenosarchaea group</taxon>
        <taxon>Halobacteria</taxon>
        <taxon>Halobacteriales</taxon>
        <taxon>Haloarculaceae</taxon>
        <taxon>Halapricum</taxon>
    </lineage>
</organism>
<gene>
    <name evidence="2" type="ORF">OB914_02320</name>
    <name evidence="1" type="ORF">OB916_00700</name>
</gene>
<evidence type="ECO:0000313" key="3">
    <source>
        <dbReference type="Proteomes" id="UP001208186"/>
    </source>
</evidence>
<sequence>MASVLSAVVELEPVGPYTRSELADAAGVPLKDLYLSDTLAALTEIGVLDRVDDGGEATYVIDDDSPVYERAADFEQVLAESVEP</sequence>
<dbReference type="EMBL" id="JAOPKD010000001">
    <property type="protein sequence ID" value="MCU4725808.1"/>
    <property type="molecule type" value="Genomic_DNA"/>
</dbReference>
<dbReference type="RefSeq" id="WP_315907356.1">
    <property type="nucleotide sequence ID" value="NZ_JAOPKC010000001.1"/>
</dbReference>
<proteinExistence type="predicted"/>
<name>A0AAE3LI15_9EURY</name>
<reference evidence="2" key="1">
    <citation type="submission" date="2023-02" db="EMBL/GenBank/DDBJ databases">
        <title>Enrichment on poylsaccharides allowed isolation of novel metabolic and taxonomic groups of Haloarchaea.</title>
        <authorList>
            <person name="Sorokin D.Y."/>
            <person name="Elcheninov A.G."/>
            <person name="Khizhniak T.V."/>
            <person name="Kolganova T.V."/>
            <person name="Kublanov I.V."/>
        </authorList>
    </citation>
    <scope>NUCLEOTIDE SEQUENCE</scope>
    <source>
        <strain evidence="1 3">HArc-curdl5-1</strain>
        <strain evidence="2">HArc-curdl7</strain>
    </source>
</reference>
<dbReference type="Proteomes" id="UP001209746">
    <property type="component" value="Unassembled WGS sequence"/>
</dbReference>